<protein>
    <submittedName>
        <fullName evidence="2">Uncharacterized protein</fullName>
    </submittedName>
</protein>
<dbReference type="EMBL" id="OW240915">
    <property type="protein sequence ID" value="CAH2283090.1"/>
    <property type="molecule type" value="Genomic_DNA"/>
</dbReference>
<organism evidence="2 3">
    <name type="scientific">Pelobates cultripes</name>
    <name type="common">Western spadefoot toad</name>
    <dbReference type="NCBI Taxonomy" id="61616"/>
    <lineage>
        <taxon>Eukaryota</taxon>
        <taxon>Metazoa</taxon>
        <taxon>Chordata</taxon>
        <taxon>Craniata</taxon>
        <taxon>Vertebrata</taxon>
        <taxon>Euteleostomi</taxon>
        <taxon>Amphibia</taxon>
        <taxon>Batrachia</taxon>
        <taxon>Anura</taxon>
        <taxon>Pelobatoidea</taxon>
        <taxon>Pelobatidae</taxon>
        <taxon>Pelobates</taxon>
    </lineage>
</organism>
<dbReference type="Proteomes" id="UP001295444">
    <property type="component" value="Chromosome 04"/>
</dbReference>
<name>A0AAD1W1L2_PELCU</name>
<keyword evidence="3" id="KW-1185">Reference proteome</keyword>
<accession>A0AAD1W1L2</accession>
<reference evidence="2" key="1">
    <citation type="submission" date="2022-03" db="EMBL/GenBank/DDBJ databases">
        <authorList>
            <person name="Alioto T."/>
            <person name="Alioto T."/>
            <person name="Gomez Garrido J."/>
        </authorList>
    </citation>
    <scope>NUCLEOTIDE SEQUENCE</scope>
</reference>
<dbReference type="AlphaFoldDB" id="A0AAD1W1L2"/>
<sequence length="131" mass="14669">MGKRHLHVHTKSDTQNIGKRNNGLSLLVKVEWKGSHFRFRCPSRHTTLLTLPHPQWTPQAERGEGLQDGGCSSYPATHGMQLQQPDVPGPSNKARDNLDNISDRFWAQLLAHTTASCGYSCTTYKDQVCSK</sequence>
<evidence type="ECO:0000313" key="3">
    <source>
        <dbReference type="Proteomes" id="UP001295444"/>
    </source>
</evidence>
<evidence type="ECO:0000313" key="2">
    <source>
        <dbReference type="EMBL" id="CAH2283090.1"/>
    </source>
</evidence>
<gene>
    <name evidence="2" type="ORF">PECUL_23A049701</name>
</gene>
<feature type="region of interest" description="Disordered" evidence="1">
    <location>
        <begin position="55"/>
        <end position="96"/>
    </location>
</feature>
<proteinExistence type="predicted"/>
<evidence type="ECO:0000256" key="1">
    <source>
        <dbReference type="SAM" id="MobiDB-lite"/>
    </source>
</evidence>